<dbReference type="GO" id="GO:0003676">
    <property type="term" value="F:nucleic acid binding"/>
    <property type="evidence" value="ECO:0007669"/>
    <property type="project" value="InterPro"/>
</dbReference>
<dbReference type="EMBL" id="LSRX01000171">
    <property type="protein sequence ID" value="OLQ05948.1"/>
    <property type="molecule type" value="Genomic_DNA"/>
</dbReference>
<dbReference type="PROSITE" id="PS50994">
    <property type="entry name" value="INTEGRASE"/>
    <property type="match status" value="1"/>
</dbReference>
<feature type="region of interest" description="Disordered" evidence="1">
    <location>
        <begin position="132"/>
        <end position="208"/>
    </location>
</feature>
<accession>A0A1Q9EEX2</accession>
<evidence type="ECO:0000256" key="1">
    <source>
        <dbReference type="SAM" id="MobiDB-lite"/>
    </source>
</evidence>
<sequence>MTEILRSKDGVPIWNGEAGSFQEFEETALIWEQSIAMNKRYLCGPKLIAELTGAAKRLVAGKRHDWVSHNRGVQDLMKHLRACLGKPLVSDLTEHLNRYFKSSRRRPNESMNDYITRKCEVYLRACQALQRVTPHHDQKPSSTSNPTTIGNMSRRSSWDSGSGAAPQDAGADVQAAAPVNVPPGNNDDDAEAPQDEEPTDPWWRQSSPWWSSSSWWQTSYGGYYQPWWSSGEWEWSPPAWHTTSPEARPAVPELLPDFVQGWYLLNDSGLDASEKNMIMAALGGEFSLQRVAQELRNQWSGQESNRRREGGNRHSGFWGETPQEDDENEFRDEENDEFHADLDEDEHAMWAGAEEEAQSALAAMEQAEAPEAQAEGVEQAAKVVDGTEATSSFICYADQETDAAYATGLTTMEAVKQGMAVIDGGATRTLASVPAMEAIMSINHKKHGHNGVSKVDLKDRPVFGFGNGSEDQCASTVLLKIAANDTAGALKVHCLDQGSGPLLLSVESLRKLGAIVDFAEDMICFRELDAHKVVPVERSTTGHQLLPMTEDIMSKARVAVRAIPRSGLLSTNVIPSAFLSALAVDMMAVTLTKLDKMTKEQLRKYLLDEYQEHAYPRWTKPEIRQRILELQSHAAGVPIEELHRGTTLTATQLAIRDVRKAAKKKTDLIRLCEETYGMSVGKNDTIAILETKVIKIIYDNTEPEGGDVIGFGKNGHLLYRDMLAPENENYAVWVTTTARESSRSGCDPRLWRLAKWLEEQNLAGRKAKAPIPPKTPPEVTKIKGYSAGVGDTRPQPMTAAAGSNEQVALQDRKIDALTEVLAELRTELKEIKGEKVRKQTSRQITDAEMTEGSQSDASFYKISTPPPTSQPSKASSVVPNLFQELVGHNRPVLMLYSERPDTAIIQAVQAQRDVLQKKRQAQLECANCMKGRTHLMTSGNDEVMMTSRDRPEDDAMGDEVMIEDHSGDVYVTADGCREVYTEGQTQEVEQCAQELMQQGQYQHRHCEKVIKMLPQHRQKNQRSVLQEERSRYLTFGLCAYGNQYGVTKCTLKFPKTCQYLLQYLRHWAQEPLECTSFVINDNGTLRLHKDHHNSPGYPNYLIGVTAYQKGGLWLEGPPRNSRQEVHAKVLPNGQSLLGHVEETRHRMVQFDAKKWHATEVSSEVQGLLSQKQAPNGATCTNYLAEGWFQIFGKPKSLRLDPAGSFRGEHMSGFCDRHGIFLDIIPGEAHWQIGATEQAVQGLKQLMDKLAATDPEISADECLSIAVSTFNQREMVRGFSPVQHVLGQGPDQTGRHIDPAALIPEEPLLSSSVTELRRAAQLRAEAEKAMADWTARQRVTRALNSRTRPLHQYQPGDLVYFWRTQESGQGKRSPGTKHGRFLGPARILAMEPRKDATGSQRPSHAIWCVRGRQLIKCSPEQLRPASEREELVDALTEDQGTPWTFNRLAQELGGNQFEDISGEIPDEREWQRAQDPQQEQVPTRYRMWRKRPPPTEAPSDELENMEELYLSERPQVIANYHEGGATASRQRASQPETQKGICWWSEVKETSWHALDSPFWNEEHAAVAVEVPLPGHSQQIKQATRDLGAYLACALKKRAVEVSEKRLSAADREKFQKAKMIEVKNFLAAEAFEALPEGLRPSKEQAVGMRWILTWKMQDSGEPKAKARAVLLGYQDPAYEHRATTAPVLTRQTRQLLLQLAANRRWKILKGDVSGAFLQGRNYPDELYCVPCPEICREMGLPAETVTRLKKACYGLVDAPLEWYKTVASYLESLGLERLWSDACAWVWRKDGYVRGMISGHVDDFIFAGSSTDKEWHDILEKIKSHFKWGDWDEDSFTQCGVQVETTKDGFSLGQPRYLEGVSEIHVNASRRKERQAGTTERLNHAKARNQHQLKIHRCVSGEMVMVAWVDAGSQNRLDGGSTQGVIIGAAPTELLQGEVTPVSLVAWHSNRIDRSCRSPGAAETQAAVNGEDSLYFARYQWSEMLYGRVNTRYPDEVVRRVPGCLITDSRNVYDKLNNEVVSIKGAEKRTNIEALALKESQQSTGLIVRWVHSEAQLANSLTKAGGKNEIEMYYKMGQQWRIVEDPDMKSARRRKEEGLEPLAQKGETESIGEFYPVHSTGSWDRGPCK</sequence>
<feature type="region of interest" description="Disordered" evidence="1">
    <location>
        <begin position="2087"/>
        <end position="2129"/>
    </location>
</feature>
<evidence type="ECO:0000313" key="2">
    <source>
        <dbReference type="EMBL" id="OLQ05948.1"/>
    </source>
</evidence>
<organism evidence="2 3">
    <name type="scientific">Symbiodinium microadriaticum</name>
    <name type="common">Dinoflagellate</name>
    <name type="synonym">Zooxanthella microadriatica</name>
    <dbReference type="NCBI Taxonomy" id="2951"/>
    <lineage>
        <taxon>Eukaryota</taxon>
        <taxon>Sar</taxon>
        <taxon>Alveolata</taxon>
        <taxon>Dinophyceae</taxon>
        <taxon>Suessiales</taxon>
        <taxon>Symbiodiniaceae</taxon>
        <taxon>Symbiodinium</taxon>
    </lineage>
</organism>
<dbReference type="Pfam" id="PF07727">
    <property type="entry name" value="RVT_2"/>
    <property type="match status" value="1"/>
</dbReference>
<feature type="compositionally biased region" description="Acidic residues" evidence="1">
    <location>
        <begin position="186"/>
        <end position="199"/>
    </location>
</feature>
<dbReference type="OrthoDB" id="414866at2759"/>
<feature type="compositionally biased region" description="Acidic residues" evidence="1">
    <location>
        <begin position="322"/>
        <end position="334"/>
    </location>
</feature>
<evidence type="ECO:0000313" key="3">
    <source>
        <dbReference type="Proteomes" id="UP000186817"/>
    </source>
</evidence>
<feature type="compositionally biased region" description="Basic and acidic residues" evidence="1">
    <location>
        <begin position="2087"/>
        <end position="2098"/>
    </location>
</feature>
<feature type="region of interest" description="Disordered" evidence="1">
    <location>
        <begin position="837"/>
        <end position="875"/>
    </location>
</feature>
<dbReference type="GO" id="GO:0015074">
    <property type="term" value="P:DNA integration"/>
    <property type="evidence" value="ECO:0007669"/>
    <property type="project" value="InterPro"/>
</dbReference>
<dbReference type="InterPro" id="IPR001584">
    <property type="entry name" value="Integrase_cat-core"/>
</dbReference>
<proteinExistence type="predicted"/>
<dbReference type="InterPro" id="IPR012337">
    <property type="entry name" value="RNaseH-like_sf"/>
</dbReference>
<name>A0A1Q9EEX2_SYMMI</name>
<comment type="caution">
    <text evidence="2">The sequence shown here is derived from an EMBL/GenBank/DDBJ whole genome shotgun (WGS) entry which is preliminary data.</text>
</comment>
<reference evidence="2 3" key="1">
    <citation type="submission" date="2016-02" db="EMBL/GenBank/DDBJ databases">
        <title>Genome analysis of coral dinoflagellate symbionts highlights evolutionary adaptations to a symbiotic lifestyle.</title>
        <authorList>
            <person name="Aranda M."/>
            <person name="Li Y."/>
            <person name="Liew Y.J."/>
            <person name="Baumgarten S."/>
            <person name="Simakov O."/>
            <person name="Wilson M."/>
            <person name="Piel J."/>
            <person name="Ashoor H."/>
            <person name="Bougouffa S."/>
            <person name="Bajic V.B."/>
            <person name="Ryu T."/>
            <person name="Ravasi T."/>
            <person name="Bayer T."/>
            <person name="Micklem G."/>
            <person name="Kim H."/>
            <person name="Bhak J."/>
            <person name="Lajeunesse T.C."/>
            <person name="Voolstra C.R."/>
        </authorList>
    </citation>
    <scope>NUCLEOTIDE SEQUENCE [LARGE SCALE GENOMIC DNA]</scope>
    <source>
        <strain evidence="2 3">CCMP2467</strain>
    </source>
</reference>
<dbReference type="InterPro" id="IPR036397">
    <property type="entry name" value="RNaseH_sf"/>
</dbReference>
<protein>
    <submittedName>
        <fullName evidence="2">Copia protein</fullName>
    </submittedName>
</protein>
<dbReference type="Proteomes" id="UP000186817">
    <property type="component" value="Unassembled WGS sequence"/>
</dbReference>
<feature type="region of interest" description="Disordered" evidence="1">
    <location>
        <begin position="354"/>
        <end position="380"/>
    </location>
</feature>
<keyword evidence="3" id="KW-1185">Reference proteome</keyword>
<feature type="compositionally biased region" description="Low complexity" evidence="1">
    <location>
        <begin position="358"/>
        <end position="380"/>
    </location>
</feature>
<feature type="compositionally biased region" description="Polar residues" evidence="1">
    <location>
        <begin position="140"/>
        <end position="160"/>
    </location>
</feature>
<dbReference type="Gene3D" id="3.30.420.10">
    <property type="entry name" value="Ribonuclease H-like superfamily/Ribonuclease H"/>
    <property type="match status" value="1"/>
</dbReference>
<feature type="region of interest" description="Disordered" evidence="1">
    <location>
        <begin position="297"/>
        <end position="334"/>
    </location>
</feature>
<gene>
    <name evidence="2" type="primary">GIP</name>
    <name evidence="2" type="ORF">AK812_SmicGene10783</name>
</gene>
<dbReference type="InterPro" id="IPR013103">
    <property type="entry name" value="RVT_2"/>
</dbReference>
<dbReference type="SUPFAM" id="SSF53098">
    <property type="entry name" value="Ribonuclease H-like"/>
    <property type="match status" value="1"/>
</dbReference>